<dbReference type="KEGG" id="afo:Afer_1445"/>
<accession>C7M060</accession>
<dbReference type="GO" id="GO:0030643">
    <property type="term" value="P:intracellular phosphate ion homeostasis"/>
    <property type="evidence" value="ECO:0007669"/>
    <property type="project" value="InterPro"/>
</dbReference>
<dbReference type="PANTHER" id="PTHR42930:SF3">
    <property type="entry name" value="PHOSPHATE-SPECIFIC TRANSPORT SYSTEM ACCESSORY PROTEIN PHOU"/>
    <property type="match status" value="1"/>
</dbReference>
<keyword evidence="3" id="KW-1185">Reference proteome</keyword>
<organism evidence="2 3">
    <name type="scientific">Acidimicrobium ferrooxidans (strain DSM 10331 / JCM 15462 / NBRC 103882 / ICP)</name>
    <dbReference type="NCBI Taxonomy" id="525909"/>
    <lineage>
        <taxon>Bacteria</taxon>
        <taxon>Bacillati</taxon>
        <taxon>Actinomycetota</taxon>
        <taxon>Acidimicrobiia</taxon>
        <taxon>Acidimicrobiales</taxon>
        <taxon>Acidimicrobiaceae</taxon>
        <taxon>Acidimicrobium</taxon>
    </lineage>
</organism>
<sequence>MYRSRSIDFAVLELFALVSDAFSGAKEAFLHEDKGIIAHLVERERIIDGRYLALEREVHERLLAPDRTPAMVHYLVTIVRIIPELERSGDLAEHIARKGALGLVRELRPRARGLLESMAELALSMWSETAVAFEHIDPTVARRVNDLDESLDDLHVTFTAEIASTCQSIATAMDLALVARFVERFGDHAVNLARSTAALATLESPIPKGDLSSAS</sequence>
<evidence type="ECO:0000313" key="2">
    <source>
        <dbReference type="EMBL" id="ACU54368.1"/>
    </source>
</evidence>
<dbReference type="HOGENOM" id="CLU_078518_1_0_11"/>
<dbReference type="InterPro" id="IPR028366">
    <property type="entry name" value="PhoU"/>
</dbReference>
<dbReference type="Pfam" id="PF01895">
    <property type="entry name" value="PhoU"/>
    <property type="match status" value="2"/>
</dbReference>
<dbReference type="InterPro" id="IPR038078">
    <property type="entry name" value="PhoU-like_sf"/>
</dbReference>
<dbReference type="Gene3D" id="1.20.58.220">
    <property type="entry name" value="Phosphate transport system protein phou homolog 2, domain 2"/>
    <property type="match status" value="1"/>
</dbReference>
<reference evidence="2 3" key="1">
    <citation type="journal article" date="2009" name="Stand. Genomic Sci.">
        <title>Complete genome sequence of Acidimicrobium ferrooxidans type strain (ICP).</title>
        <authorList>
            <person name="Clum A."/>
            <person name="Nolan M."/>
            <person name="Lang E."/>
            <person name="Glavina Del Rio T."/>
            <person name="Tice H."/>
            <person name="Copeland A."/>
            <person name="Cheng J.F."/>
            <person name="Lucas S."/>
            <person name="Chen F."/>
            <person name="Bruce D."/>
            <person name="Goodwin L."/>
            <person name="Pitluck S."/>
            <person name="Ivanova N."/>
            <person name="Mavrommatis K."/>
            <person name="Mikhailova N."/>
            <person name="Pati A."/>
            <person name="Chen A."/>
            <person name="Palaniappan K."/>
            <person name="Goker M."/>
            <person name="Spring S."/>
            <person name="Land M."/>
            <person name="Hauser L."/>
            <person name="Chang Y.J."/>
            <person name="Jeffries C.C."/>
            <person name="Chain P."/>
            <person name="Bristow J."/>
            <person name="Eisen J.A."/>
            <person name="Markowitz V."/>
            <person name="Hugenholtz P."/>
            <person name="Kyrpides N.C."/>
            <person name="Klenk H.P."/>
            <person name="Lapidus A."/>
        </authorList>
    </citation>
    <scope>NUCLEOTIDE SEQUENCE [LARGE SCALE GENOMIC DNA]</scope>
    <source>
        <strain evidence="3">DSM 10331 / JCM 15462 / NBRC 103882 / ICP</strain>
    </source>
</reference>
<dbReference type="STRING" id="525909.Afer_1445"/>
<proteinExistence type="predicted"/>
<protein>
    <submittedName>
        <fullName evidence="2">Phosphate uptake regulator, PhoU</fullName>
    </submittedName>
</protein>
<gene>
    <name evidence="2" type="ordered locus">Afer_1445</name>
</gene>
<dbReference type="SUPFAM" id="SSF109755">
    <property type="entry name" value="PhoU-like"/>
    <property type="match status" value="1"/>
</dbReference>
<dbReference type="EMBL" id="CP001631">
    <property type="protein sequence ID" value="ACU54368.1"/>
    <property type="molecule type" value="Genomic_DNA"/>
</dbReference>
<evidence type="ECO:0000313" key="3">
    <source>
        <dbReference type="Proteomes" id="UP000000771"/>
    </source>
</evidence>
<feature type="domain" description="PhoU" evidence="1">
    <location>
        <begin position="115"/>
        <end position="195"/>
    </location>
</feature>
<dbReference type="PANTHER" id="PTHR42930">
    <property type="entry name" value="PHOSPHATE-SPECIFIC TRANSPORT SYSTEM ACCESSORY PROTEIN PHOU"/>
    <property type="match status" value="1"/>
</dbReference>
<evidence type="ECO:0000259" key="1">
    <source>
        <dbReference type="Pfam" id="PF01895"/>
    </source>
</evidence>
<dbReference type="eggNOG" id="COG0704">
    <property type="taxonomic scope" value="Bacteria"/>
</dbReference>
<name>C7M060_ACIFD</name>
<dbReference type="Proteomes" id="UP000000771">
    <property type="component" value="Chromosome"/>
</dbReference>
<dbReference type="GO" id="GO:0045936">
    <property type="term" value="P:negative regulation of phosphate metabolic process"/>
    <property type="evidence" value="ECO:0007669"/>
    <property type="project" value="InterPro"/>
</dbReference>
<dbReference type="InterPro" id="IPR026022">
    <property type="entry name" value="PhoU_dom"/>
</dbReference>
<feature type="domain" description="PhoU" evidence="1">
    <location>
        <begin position="12"/>
        <end position="97"/>
    </location>
</feature>
<dbReference type="AlphaFoldDB" id="C7M060"/>